<evidence type="ECO:0000313" key="1">
    <source>
        <dbReference type="EMBL" id="MFC7060323.1"/>
    </source>
</evidence>
<proteinExistence type="predicted"/>
<dbReference type="RefSeq" id="WP_204706170.1">
    <property type="nucleotide sequence ID" value="NZ_JBHSZV010000004.1"/>
</dbReference>
<keyword evidence="2" id="KW-1185">Reference proteome</keyword>
<accession>A0ABW2EFU8</accession>
<evidence type="ECO:0000313" key="2">
    <source>
        <dbReference type="Proteomes" id="UP001596410"/>
    </source>
</evidence>
<organism evidence="1 2">
    <name type="scientific">Halobacillus seohaensis</name>
    <dbReference type="NCBI Taxonomy" id="447421"/>
    <lineage>
        <taxon>Bacteria</taxon>
        <taxon>Bacillati</taxon>
        <taxon>Bacillota</taxon>
        <taxon>Bacilli</taxon>
        <taxon>Bacillales</taxon>
        <taxon>Bacillaceae</taxon>
        <taxon>Halobacillus</taxon>
    </lineage>
</organism>
<comment type="caution">
    <text evidence="1">The sequence shown here is derived from an EMBL/GenBank/DDBJ whole genome shotgun (WGS) entry which is preliminary data.</text>
</comment>
<sequence length="140" mass="16979">MSIDFNNHLKWEKEIKKQKPKEINDLCVKWELAVQELKSNVSSWLSDSINAGLIEVKDQPFGNCENIVINKDDNIVCMREVRFENINRNRFEMFHSKKDTVFLEYNFEKESWEFRNLKKRFSQNKKLDRNLFLNLLKEYI</sequence>
<dbReference type="Proteomes" id="UP001596410">
    <property type="component" value="Unassembled WGS sequence"/>
</dbReference>
<reference evidence="2" key="1">
    <citation type="journal article" date="2019" name="Int. J. Syst. Evol. Microbiol.">
        <title>The Global Catalogue of Microorganisms (GCM) 10K type strain sequencing project: providing services to taxonomists for standard genome sequencing and annotation.</title>
        <authorList>
            <consortium name="The Broad Institute Genomics Platform"/>
            <consortium name="The Broad Institute Genome Sequencing Center for Infectious Disease"/>
            <person name="Wu L."/>
            <person name="Ma J."/>
        </authorList>
    </citation>
    <scope>NUCLEOTIDE SEQUENCE [LARGE SCALE GENOMIC DNA]</scope>
    <source>
        <strain evidence="2">CGMCC 4.1621</strain>
    </source>
</reference>
<protein>
    <submittedName>
        <fullName evidence="1">Uncharacterized protein</fullName>
    </submittedName>
</protein>
<name>A0ABW2EFU8_9BACI</name>
<gene>
    <name evidence="1" type="ORF">ACFQIC_00370</name>
</gene>
<dbReference type="EMBL" id="JBHSZV010000004">
    <property type="protein sequence ID" value="MFC7060323.1"/>
    <property type="molecule type" value="Genomic_DNA"/>
</dbReference>